<dbReference type="PANTHER" id="PTHR30386">
    <property type="entry name" value="MEMBRANE FUSION SUBUNIT OF EMRAB-TOLC MULTIDRUG EFFLUX PUMP"/>
    <property type="match status" value="1"/>
</dbReference>
<evidence type="ECO:0000256" key="4">
    <source>
        <dbReference type="ARBA" id="ARBA00023136"/>
    </source>
</evidence>
<organism evidence="7 8">
    <name type="scientific">Chryseobacterium salivictor</name>
    <dbReference type="NCBI Taxonomy" id="2547600"/>
    <lineage>
        <taxon>Bacteria</taxon>
        <taxon>Pseudomonadati</taxon>
        <taxon>Bacteroidota</taxon>
        <taxon>Flavobacteriia</taxon>
        <taxon>Flavobacteriales</taxon>
        <taxon>Weeksellaceae</taxon>
        <taxon>Chryseobacterium group</taxon>
        <taxon>Chryseobacterium</taxon>
    </lineage>
</organism>
<dbReference type="InterPro" id="IPR050739">
    <property type="entry name" value="MFP"/>
</dbReference>
<keyword evidence="3 6" id="KW-1133">Transmembrane helix</keyword>
<evidence type="ECO:0000256" key="2">
    <source>
        <dbReference type="ARBA" id="ARBA00022692"/>
    </source>
</evidence>
<dbReference type="PANTHER" id="PTHR30386:SF26">
    <property type="entry name" value="TRANSPORT PROTEIN COMB"/>
    <property type="match status" value="1"/>
</dbReference>
<sequence>METKKDLLDNLELRSENVQDILTQPPHWMIRWGNSLILVILGMIILMSYFIKYPEFIPASIIVTSQNPPEKLEARINSKIEKIFIKNQQEVKKNEILMVLQSTSNYQDVLKLKKLVDSISPNQIFSFPINETSRFKLGELQSDYNTFAKAFRDEKLFTRLQPYAPENLAANQGISEYRGRISTLRQQKNLELAKYELSKKNYQRSQELFNQGVIAAMELENEKIKFLQAQQNLENINISLSQMEEGISNLNKTKSGASINTEKDKITYSSQTLQLFEQLRKSLKDWEQNYLLISSTDGIASFQQFWGENQFIKSGDAVLSILPKDKAAVVGRMLVPSANSGKIAQGQKVLIKLDNFRYQEFGIVEGKVQNISLTPDKDGNYYVDVVLPKGLKTSYNKQLPFDKELKGNAEIVTQDLRLIERFFYQIRKLLGYQV</sequence>
<protein>
    <submittedName>
        <fullName evidence="7">Leukotoxin export protein LtxD</fullName>
    </submittedName>
</protein>
<comment type="subcellular location">
    <subcellularLocation>
        <location evidence="1">Membrane</location>
        <topology evidence="1">Single-pass membrane protein</topology>
    </subcellularLocation>
</comment>
<evidence type="ECO:0000313" key="7">
    <source>
        <dbReference type="EMBL" id="QBO59576.1"/>
    </source>
</evidence>
<feature type="transmembrane region" description="Helical" evidence="6">
    <location>
        <begin position="32"/>
        <end position="51"/>
    </location>
</feature>
<evidence type="ECO:0000256" key="1">
    <source>
        <dbReference type="ARBA" id="ARBA00004167"/>
    </source>
</evidence>
<dbReference type="KEGG" id="csal:NBC122_02775"/>
<keyword evidence="4 6" id="KW-0472">Membrane</keyword>
<evidence type="ECO:0000313" key="8">
    <source>
        <dbReference type="Proteomes" id="UP000294419"/>
    </source>
</evidence>
<gene>
    <name evidence="7" type="primary">ltxD</name>
    <name evidence="7" type="ORF">NBC122_02775</name>
</gene>
<feature type="coiled-coil region" evidence="5">
    <location>
        <begin position="185"/>
        <end position="253"/>
    </location>
</feature>
<dbReference type="OrthoDB" id="7057889at2"/>
<evidence type="ECO:0000256" key="5">
    <source>
        <dbReference type="SAM" id="Coils"/>
    </source>
</evidence>
<dbReference type="RefSeq" id="WP_133440901.1">
    <property type="nucleotide sequence ID" value="NZ_CP037954.1"/>
</dbReference>
<keyword evidence="8" id="KW-1185">Reference proteome</keyword>
<name>A0A4P6ZI89_9FLAO</name>
<evidence type="ECO:0000256" key="3">
    <source>
        <dbReference type="ARBA" id="ARBA00022989"/>
    </source>
</evidence>
<reference evidence="7 8" key="1">
    <citation type="submission" date="2019-03" db="EMBL/GenBank/DDBJ databases">
        <authorList>
            <person name="Kim H."/>
            <person name="Yu S.-M."/>
        </authorList>
    </citation>
    <scope>NUCLEOTIDE SEQUENCE [LARGE SCALE GENOMIC DNA]</scope>
    <source>
        <strain evidence="7 8">NBC122</strain>
    </source>
</reference>
<dbReference type="Gene3D" id="2.40.30.170">
    <property type="match status" value="1"/>
</dbReference>
<proteinExistence type="predicted"/>
<dbReference type="EMBL" id="CP037954">
    <property type="protein sequence ID" value="QBO59576.1"/>
    <property type="molecule type" value="Genomic_DNA"/>
</dbReference>
<keyword evidence="2 6" id="KW-0812">Transmembrane</keyword>
<dbReference type="PRINTS" id="PR01490">
    <property type="entry name" value="RTXTOXIND"/>
</dbReference>
<accession>A0A4P6ZI89</accession>
<dbReference type="Proteomes" id="UP000294419">
    <property type="component" value="Chromosome"/>
</dbReference>
<evidence type="ECO:0000256" key="6">
    <source>
        <dbReference type="SAM" id="Phobius"/>
    </source>
</evidence>
<dbReference type="GO" id="GO:0016020">
    <property type="term" value="C:membrane"/>
    <property type="evidence" value="ECO:0007669"/>
    <property type="project" value="UniProtKB-SubCell"/>
</dbReference>
<keyword evidence="5" id="KW-0175">Coiled coil</keyword>
<dbReference type="AlphaFoldDB" id="A0A4P6ZI89"/>